<accession>A0A0C3QJS0</accession>
<dbReference type="Proteomes" id="UP000054248">
    <property type="component" value="Unassembled WGS sequence"/>
</dbReference>
<evidence type="ECO:0000256" key="1">
    <source>
        <dbReference type="SAM" id="MobiDB-lite"/>
    </source>
</evidence>
<protein>
    <submittedName>
        <fullName evidence="2">Uncharacterized protein</fullName>
    </submittedName>
</protein>
<evidence type="ECO:0000313" key="2">
    <source>
        <dbReference type="EMBL" id="KIO26489.1"/>
    </source>
</evidence>
<dbReference type="HOGENOM" id="CLU_079112_0_0_1"/>
<name>A0A0C3QJS0_9AGAM</name>
<reference evidence="2 3" key="1">
    <citation type="submission" date="2014-04" db="EMBL/GenBank/DDBJ databases">
        <authorList>
            <consortium name="DOE Joint Genome Institute"/>
            <person name="Kuo A."/>
            <person name="Girlanda M."/>
            <person name="Perotto S."/>
            <person name="Kohler A."/>
            <person name="Nagy L.G."/>
            <person name="Floudas D."/>
            <person name="Copeland A."/>
            <person name="Barry K.W."/>
            <person name="Cichocki N."/>
            <person name="Veneault-Fourrey C."/>
            <person name="LaButti K."/>
            <person name="Lindquist E.A."/>
            <person name="Lipzen A."/>
            <person name="Lundell T."/>
            <person name="Morin E."/>
            <person name="Murat C."/>
            <person name="Sun H."/>
            <person name="Tunlid A."/>
            <person name="Henrissat B."/>
            <person name="Grigoriev I.V."/>
            <person name="Hibbett D.S."/>
            <person name="Martin F."/>
            <person name="Nordberg H.P."/>
            <person name="Cantor M.N."/>
            <person name="Hua S.X."/>
        </authorList>
    </citation>
    <scope>NUCLEOTIDE SEQUENCE [LARGE SCALE GENOMIC DNA]</scope>
    <source>
        <strain evidence="2 3">MUT 4182</strain>
    </source>
</reference>
<dbReference type="AlphaFoldDB" id="A0A0C3QJS0"/>
<sequence length="242" mass="27660">MAYPELDFNTDGAWDPEELIGPAIHAPAEIKDIPISEFRVEWLKTPQPYAKNHMVAAVTFAEPQLLNNKKYYSARLSMELGPEKKVSGATKETYKPGRQYFPGVYTVALLVYPMPTRRALHYVTYDLRQGTTIGTLINKVIAKKMHDRRLLEGMWRSFTALLGRVHSHEEPKTPLSDELTQTYLTSGTRTHVRVGRGWWVSYNPVEDQYTPETTYSDARLSHQILGDDDDDDDDDDEEELAP</sequence>
<dbReference type="OrthoDB" id="3239749at2759"/>
<feature type="compositionally biased region" description="Acidic residues" evidence="1">
    <location>
        <begin position="226"/>
        <end position="242"/>
    </location>
</feature>
<organism evidence="2 3">
    <name type="scientific">Tulasnella calospora MUT 4182</name>
    <dbReference type="NCBI Taxonomy" id="1051891"/>
    <lineage>
        <taxon>Eukaryota</taxon>
        <taxon>Fungi</taxon>
        <taxon>Dikarya</taxon>
        <taxon>Basidiomycota</taxon>
        <taxon>Agaricomycotina</taxon>
        <taxon>Agaricomycetes</taxon>
        <taxon>Cantharellales</taxon>
        <taxon>Tulasnellaceae</taxon>
        <taxon>Tulasnella</taxon>
    </lineage>
</organism>
<keyword evidence="3" id="KW-1185">Reference proteome</keyword>
<feature type="region of interest" description="Disordered" evidence="1">
    <location>
        <begin position="213"/>
        <end position="242"/>
    </location>
</feature>
<evidence type="ECO:0000313" key="3">
    <source>
        <dbReference type="Proteomes" id="UP000054248"/>
    </source>
</evidence>
<reference evidence="3" key="2">
    <citation type="submission" date="2015-01" db="EMBL/GenBank/DDBJ databases">
        <title>Evolutionary Origins and Diversification of the Mycorrhizal Mutualists.</title>
        <authorList>
            <consortium name="DOE Joint Genome Institute"/>
            <consortium name="Mycorrhizal Genomics Consortium"/>
            <person name="Kohler A."/>
            <person name="Kuo A."/>
            <person name="Nagy L.G."/>
            <person name="Floudas D."/>
            <person name="Copeland A."/>
            <person name="Barry K.W."/>
            <person name="Cichocki N."/>
            <person name="Veneault-Fourrey C."/>
            <person name="LaButti K."/>
            <person name="Lindquist E.A."/>
            <person name="Lipzen A."/>
            <person name="Lundell T."/>
            <person name="Morin E."/>
            <person name="Murat C."/>
            <person name="Riley R."/>
            <person name="Ohm R."/>
            <person name="Sun H."/>
            <person name="Tunlid A."/>
            <person name="Henrissat B."/>
            <person name="Grigoriev I.V."/>
            <person name="Hibbett D.S."/>
            <person name="Martin F."/>
        </authorList>
    </citation>
    <scope>NUCLEOTIDE SEQUENCE [LARGE SCALE GENOMIC DNA]</scope>
    <source>
        <strain evidence="3">MUT 4182</strain>
    </source>
</reference>
<gene>
    <name evidence="2" type="ORF">M407DRAFT_7785</name>
</gene>
<proteinExistence type="predicted"/>
<dbReference type="EMBL" id="KN823023">
    <property type="protein sequence ID" value="KIO26489.1"/>
    <property type="molecule type" value="Genomic_DNA"/>
</dbReference>